<accession>A0A7X8TNB9</accession>
<evidence type="ECO:0000313" key="3">
    <source>
        <dbReference type="Proteomes" id="UP000535589"/>
    </source>
</evidence>
<keyword evidence="3" id="KW-1185">Reference proteome</keyword>
<sequence>MTPSLPPHTDGATLNLNELVYYQSQTVRWLPPARSVWSRLAGLHHSRQQGRGMDFAEVRQYQPGDDIRSIDWRVTARTGKTHTKLFTEDKQRSVLIYLDLTPSLFFGSCYVLKSVQMAHFAAVLAWLTLANKDCVGFLIDNGQQQWEFKPSALTKRALSGLATLVELHNRQLNQAPKPALNREVNAAQSAPLSSSNSLPLTEKLQRLCPKGTEIIVLSDFACFDATMLEAFSPLRHHNTLRFVQLFDPLEQGQTRFRGRARVTDGHETHWFDFGSKNNKSLLMAAFEQHSAQLKQHCLSQGIDFHTISSGQALLDQIN</sequence>
<name>A0A7X8TNB9_9VIBR</name>
<proteinExistence type="predicted"/>
<dbReference type="InterPro" id="IPR002881">
    <property type="entry name" value="DUF58"/>
</dbReference>
<dbReference type="Pfam" id="PF01882">
    <property type="entry name" value="DUF58"/>
    <property type="match status" value="1"/>
</dbReference>
<feature type="domain" description="DUF58" evidence="1">
    <location>
        <begin position="57"/>
        <end position="275"/>
    </location>
</feature>
<dbReference type="Proteomes" id="UP000535589">
    <property type="component" value="Unassembled WGS sequence"/>
</dbReference>
<gene>
    <name evidence="2" type="ORF">HGP28_02450</name>
</gene>
<dbReference type="EMBL" id="JABAIK010000002">
    <property type="protein sequence ID" value="NLS11749.1"/>
    <property type="molecule type" value="Genomic_DNA"/>
</dbReference>
<comment type="caution">
    <text evidence="2">The sequence shown here is derived from an EMBL/GenBank/DDBJ whole genome shotgun (WGS) entry which is preliminary data.</text>
</comment>
<evidence type="ECO:0000313" key="2">
    <source>
        <dbReference type="EMBL" id="NLS11749.1"/>
    </source>
</evidence>
<dbReference type="PANTHER" id="PTHR33608">
    <property type="entry name" value="BLL2464 PROTEIN"/>
    <property type="match status" value="1"/>
</dbReference>
<dbReference type="PANTHER" id="PTHR33608:SF12">
    <property type="entry name" value="DUF58 DOMAIN-CONTAINING PROTEIN"/>
    <property type="match status" value="1"/>
</dbReference>
<dbReference type="RefSeq" id="WP_168834857.1">
    <property type="nucleotide sequence ID" value="NZ_JABAIK010000002.1"/>
</dbReference>
<reference evidence="2 3" key="1">
    <citation type="submission" date="2020-04" db="EMBL/GenBank/DDBJ databases">
        <title>Vibrio sp. SM6, a novel species isolated from seawater.</title>
        <authorList>
            <person name="Wang X."/>
        </authorList>
    </citation>
    <scope>NUCLEOTIDE SEQUENCE [LARGE SCALE GENOMIC DNA]</scope>
    <source>
        <strain evidence="2 3">SM6</strain>
    </source>
</reference>
<organism evidence="2 3">
    <name type="scientific">Vibrio agarilyticus</name>
    <dbReference type="NCBI Taxonomy" id="2726741"/>
    <lineage>
        <taxon>Bacteria</taxon>
        <taxon>Pseudomonadati</taxon>
        <taxon>Pseudomonadota</taxon>
        <taxon>Gammaproteobacteria</taxon>
        <taxon>Vibrionales</taxon>
        <taxon>Vibrionaceae</taxon>
        <taxon>Vibrio</taxon>
    </lineage>
</organism>
<evidence type="ECO:0000259" key="1">
    <source>
        <dbReference type="Pfam" id="PF01882"/>
    </source>
</evidence>
<dbReference type="AlphaFoldDB" id="A0A7X8TNB9"/>
<protein>
    <submittedName>
        <fullName evidence="2">DUF58 domain-containing protein</fullName>
    </submittedName>
</protein>